<evidence type="ECO:0000313" key="2">
    <source>
        <dbReference type="EMBL" id="MFC6332604.1"/>
    </source>
</evidence>
<gene>
    <name evidence="2" type="ORF">ACFP56_08195</name>
</gene>
<dbReference type="Proteomes" id="UP001596233">
    <property type="component" value="Unassembled WGS sequence"/>
</dbReference>
<dbReference type="Pfam" id="PF05168">
    <property type="entry name" value="HEPN"/>
    <property type="match status" value="1"/>
</dbReference>
<organism evidence="2 3">
    <name type="scientific">Paenibacillus septentrionalis</name>
    <dbReference type="NCBI Taxonomy" id="429342"/>
    <lineage>
        <taxon>Bacteria</taxon>
        <taxon>Bacillati</taxon>
        <taxon>Bacillota</taxon>
        <taxon>Bacilli</taxon>
        <taxon>Bacillales</taxon>
        <taxon>Paenibacillaceae</taxon>
        <taxon>Paenibacillus</taxon>
    </lineage>
</organism>
<reference evidence="3" key="1">
    <citation type="journal article" date="2019" name="Int. J. Syst. Evol. Microbiol.">
        <title>The Global Catalogue of Microorganisms (GCM) 10K type strain sequencing project: providing services to taxonomists for standard genome sequencing and annotation.</title>
        <authorList>
            <consortium name="The Broad Institute Genomics Platform"/>
            <consortium name="The Broad Institute Genome Sequencing Center for Infectious Disease"/>
            <person name="Wu L."/>
            <person name="Ma J."/>
        </authorList>
    </citation>
    <scope>NUCLEOTIDE SEQUENCE [LARGE SCALE GENOMIC DNA]</scope>
    <source>
        <strain evidence="3">PCU 280</strain>
    </source>
</reference>
<proteinExistence type="predicted"/>
<feature type="domain" description="HEPN" evidence="1">
    <location>
        <begin position="12"/>
        <end position="55"/>
    </location>
</feature>
<evidence type="ECO:0000259" key="1">
    <source>
        <dbReference type="Pfam" id="PF05168"/>
    </source>
</evidence>
<accession>A0ABW1V573</accession>
<dbReference type="RefSeq" id="WP_379233141.1">
    <property type="nucleotide sequence ID" value="NZ_JBHSTE010000002.1"/>
</dbReference>
<dbReference type="InterPro" id="IPR007842">
    <property type="entry name" value="HEPN_dom"/>
</dbReference>
<protein>
    <submittedName>
        <fullName evidence="2">HEPN domain-containing protein</fullName>
    </submittedName>
</protein>
<sequence>MRYLKAVEVMGSKAEQKFKLAEFSFSSGMYDSCVSALYYSAFQYVTALILARGEKVSNNTPMSEAGSTKISAQQDFCRLNL</sequence>
<keyword evidence="3" id="KW-1185">Reference proteome</keyword>
<dbReference type="EMBL" id="JBHSTE010000002">
    <property type="protein sequence ID" value="MFC6332604.1"/>
    <property type="molecule type" value="Genomic_DNA"/>
</dbReference>
<name>A0ABW1V573_9BACL</name>
<comment type="caution">
    <text evidence="2">The sequence shown here is derived from an EMBL/GenBank/DDBJ whole genome shotgun (WGS) entry which is preliminary data.</text>
</comment>
<evidence type="ECO:0000313" key="3">
    <source>
        <dbReference type="Proteomes" id="UP001596233"/>
    </source>
</evidence>
<dbReference type="Gene3D" id="1.20.120.330">
    <property type="entry name" value="Nucleotidyltransferases domain 2"/>
    <property type="match status" value="1"/>
</dbReference>